<gene>
    <name evidence="1" type="primary">tusB</name>
    <name evidence="1" type="ORF">NX722_10280</name>
</gene>
<sequence>MSTLHTVNKAGQALELCLRSLLLGDAILLIEDAVYALFEASDVLREVILDIPVYVLEADVLARGVSNRDDLNITAVDYDGFVELTEAHDKVLGWH</sequence>
<comment type="caution">
    <text evidence="1">The sequence shown here is derived from an EMBL/GenBank/DDBJ whole genome shotgun (WGS) entry which is preliminary data.</text>
</comment>
<proteinExistence type="predicted"/>
<protein>
    <submittedName>
        <fullName evidence="1">Sulfurtransferase complex subunit TusB</fullName>
    </submittedName>
</protein>
<evidence type="ECO:0000313" key="1">
    <source>
        <dbReference type="EMBL" id="MCW7553018.1"/>
    </source>
</evidence>
<reference evidence="1 2" key="1">
    <citation type="submission" date="2022-10" db="EMBL/GenBank/DDBJ databases">
        <title>High-quality genome sequences of two octocoral-associated bacteria, Endozoicomonas euniceicola EF212 and Endozoicomonas gorgoniicola PS125.</title>
        <authorList>
            <person name="Chiou Y.-J."/>
            <person name="Chen Y.-H."/>
        </authorList>
    </citation>
    <scope>NUCLEOTIDE SEQUENCE [LARGE SCALE GENOMIC DNA]</scope>
    <source>
        <strain evidence="1 2">PS125</strain>
    </source>
</reference>
<dbReference type="PANTHER" id="PTHR37526">
    <property type="entry name" value="PROTEIN TUSB"/>
    <property type="match status" value="1"/>
</dbReference>
<dbReference type="SUPFAM" id="SSF75169">
    <property type="entry name" value="DsrEFH-like"/>
    <property type="match status" value="1"/>
</dbReference>
<accession>A0ABT3MVA4</accession>
<dbReference type="EMBL" id="JAPFCC010000001">
    <property type="protein sequence ID" value="MCW7553018.1"/>
    <property type="molecule type" value="Genomic_DNA"/>
</dbReference>
<dbReference type="Proteomes" id="UP001209854">
    <property type="component" value="Unassembled WGS sequence"/>
</dbReference>
<dbReference type="NCBIfam" id="TIGR03011">
    <property type="entry name" value="sulf_tusB_dsrH"/>
    <property type="match status" value="1"/>
</dbReference>
<dbReference type="InterPro" id="IPR027396">
    <property type="entry name" value="DsrEFH-like"/>
</dbReference>
<dbReference type="Pfam" id="PF04077">
    <property type="entry name" value="DsrH"/>
    <property type="match status" value="1"/>
</dbReference>
<dbReference type="InterPro" id="IPR007215">
    <property type="entry name" value="Sulphur_relay_TusB/DsrH"/>
</dbReference>
<evidence type="ECO:0000313" key="2">
    <source>
        <dbReference type="Proteomes" id="UP001209854"/>
    </source>
</evidence>
<organism evidence="1 2">
    <name type="scientific">Endozoicomonas gorgoniicola</name>
    <dbReference type="NCBI Taxonomy" id="1234144"/>
    <lineage>
        <taxon>Bacteria</taxon>
        <taxon>Pseudomonadati</taxon>
        <taxon>Pseudomonadota</taxon>
        <taxon>Gammaproteobacteria</taxon>
        <taxon>Oceanospirillales</taxon>
        <taxon>Endozoicomonadaceae</taxon>
        <taxon>Endozoicomonas</taxon>
    </lineage>
</organism>
<name>A0ABT3MVA4_9GAMM</name>
<dbReference type="PANTHER" id="PTHR37526:SF1">
    <property type="entry name" value="PROTEIN TUSB"/>
    <property type="match status" value="1"/>
</dbReference>
<dbReference type="Gene3D" id="3.40.1260.10">
    <property type="entry name" value="DsrEFH-like"/>
    <property type="match status" value="1"/>
</dbReference>
<dbReference type="RefSeq" id="WP_262567893.1">
    <property type="nucleotide sequence ID" value="NZ_JAPFCC010000001.1"/>
</dbReference>
<keyword evidence="2" id="KW-1185">Reference proteome</keyword>